<evidence type="ECO:0000256" key="6">
    <source>
        <dbReference type="ARBA" id="ARBA00022989"/>
    </source>
</evidence>
<feature type="transmembrane region" description="Helical" evidence="8">
    <location>
        <begin position="109"/>
        <end position="130"/>
    </location>
</feature>
<dbReference type="Gene3D" id="1.10.3720.10">
    <property type="entry name" value="MetI-like"/>
    <property type="match status" value="1"/>
</dbReference>
<dbReference type="InterPro" id="IPR000515">
    <property type="entry name" value="MetI-like"/>
</dbReference>
<evidence type="ECO:0000256" key="3">
    <source>
        <dbReference type="ARBA" id="ARBA00022448"/>
    </source>
</evidence>
<keyword evidence="5 8" id="KW-0812">Transmembrane</keyword>
<keyword evidence="4" id="KW-1003">Cell membrane</keyword>
<comment type="similarity">
    <text evidence="2">Belongs to the binding-protein-dependent transport system permease family. CysTW subfamily.</text>
</comment>
<feature type="transmembrane region" description="Helical" evidence="8">
    <location>
        <begin position="63"/>
        <end position="89"/>
    </location>
</feature>
<feature type="domain" description="ABC transmembrane type-1" evidence="9">
    <location>
        <begin position="64"/>
        <end position="252"/>
    </location>
</feature>
<evidence type="ECO:0000256" key="1">
    <source>
        <dbReference type="ARBA" id="ARBA00004651"/>
    </source>
</evidence>
<dbReference type="InterPro" id="IPR035906">
    <property type="entry name" value="MetI-like_sf"/>
</dbReference>
<dbReference type="Pfam" id="PF00528">
    <property type="entry name" value="BPD_transp_1"/>
    <property type="match status" value="1"/>
</dbReference>
<dbReference type="OrthoDB" id="9782004at2"/>
<feature type="transmembrane region" description="Helical" evidence="8">
    <location>
        <begin position="12"/>
        <end position="34"/>
    </location>
</feature>
<dbReference type="CDD" id="cd06261">
    <property type="entry name" value="TM_PBP2"/>
    <property type="match status" value="1"/>
</dbReference>
<dbReference type="EMBL" id="LN879430">
    <property type="protein sequence ID" value="CUH92258.1"/>
    <property type="molecule type" value="Genomic_DNA"/>
</dbReference>
<keyword evidence="11" id="KW-1185">Reference proteome</keyword>
<dbReference type="InterPro" id="IPR051789">
    <property type="entry name" value="Bact_Polyamine_Transport"/>
</dbReference>
<feature type="transmembrane region" description="Helical" evidence="8">
    <location>
        <begin position="176"/>
        <end position="197"/>
    </location>
</feature>
<dbReference type="Proteomes" id="UP000196053">
    <property type="component" value="Chromosome I"/>
</dbReference>
<dbReference type="SUPFAM" id="SSF161098">
    <property type="entry name" value="MetI-like"/>
    <property type="match status" value="1"/>
</dbReference>
<dbReference type="GO" id="GO:0005886">
    <property type="term" value="C:plasma membrane"/>
    <property type="evidence" value="ECO:0007669"/>
    <property type="project" value="UniProtKB-SubCell"/>
</dbReference>
<dbReference type="PROSITE" id="PS50928">
    <property type="entry name" value="ABC_TM1"/>
    <property type="match status" value="1"/>
</dbReference>
<feature type="transmembrane region" description="Helical" evidence="8">
    <location>
        <begin position="234"/>
        <end position="252"/>
    </location>
</feature>
<gene>
    <name evidence="10" type="ORF">SD1D_0710</name>
</gene>
<evidence type="ECO:0000259" key="9">
    <source>
        <dbReference type="PROSITE" id="PS50928"/>
    </source>
</evidence>
<keyword evidence="6 8" id="KW-1133">Transmembrane helix</keyword>
<dbReference type="PANTHER" id="PTHR43848">
    <property type="entry name" value="PUTRESCINE TRANSPORT SYSTEM PERMEASE PROTEIN POTI"/>
    <property type="match status" value="1"/>
</dbReference>
<protein>
    <submittedName>
        <fullName evidence="10">Putative membrane protein</fullName>
    </submittedName>
</protein>
<accession>A0A0K8J4M0</accession>
<reference evidence="11" key="1">
    <citation type="submission" date="2015-09" db="EMBL/GenBank/DDBJ databases">
        <authorList>
            <person name="Wibberg D."/>
        </authorList>
    </citation>
    <scope>NUCLEOTIDE SEQUENCE [LARGE SCALE GENOMIC DNA]</scope>
    <source>
        <strain evidence="11">SD1D</strain>
    </source>
</reference>
<evidence type="ECO:0000313" key="11">
    <source>
        <dbReference type="Proteomes" id="UP000196053"/>
    </source>
</evidence>
<feature type="transmembrane region" description="Helical" evidence="8">
    <location>
        <begin position="136"/>
        <end position="155"/>
    </location>
</feature>
<evidence type="ECO:0000256" key="4">
    <source>
        <dbReference type="ARBA" id="ARBA00022475"/>
    </source>
</evidence>
<keyword evidence="7 8" id="KW-0472">Membrane</keyword>
<dbReference type="PANTHER" id="PTHR43848:SF2">
    <property type="entry name" value="PUTRESCINE TRANSPORT SYSTEM PERMEASE PROTEIN POTI"/>
    <property type="match status" value="1"/>
</dbReference>
<evidence type="ECO:0000256" key="7">
    <source>
        <dbReference type="ARBA" id="ARBA00023136"/>
    </source>
</evidence>
<sequence length="265" mass="29796">MVKNFLGRFFEKFYVGLILLFLYAPIIILIILSFNSSKSRAKWGGFTLRWYKELFKNESIMNALYTTLIIAFLSALIATIIGTAAAIAINSMKKTPRTIMVAITNIPMLNADIVTGISLMLLFIALRFTLGFTSVLLAHITFNIPYVILSVMPKLKQLNPHTFEAALDLGASPVYAFFKVILPDIFPGVLTGFFLAFTMSLDDFVITHFTKGPEIHTLSTKIYTEVRKGIKPEIYALSTLMFITLLILLIIVNRKNAEKKQIVKI</sequence>
<dbReference type="AlphaFoldDB" id="A0A0K8J4M0"/>
<evidence type="ECO:0000256" key="8">
    <source>
        <dbReference type="RuleBase" id="RU363032"/>
    </source>
</evidence>
<dbReference type="GO" id="GO:0055085">
    <property type="term" value="P:transmembrane transport"/>
    <property type="evidence" value="ECO:0007669"/>
    <property type="project" value="InterPro"/>
</dbReference>
<name>A0A0K8J4M0_9FIRM</name>
<organism evidence="10 11">
    <name type="scientific">Herbinix luporum</name>
    <dbReference type="NCBI Taxonomy" id="1679721"/>
    <lineage>
        <taxon>Bacteria</taxon>
        <taxon>Bacillati</taxon>
        <taxon>Bacillota</taxon>
        <taxon>Clostridia</taxon>
        <taxon>Lachnospirales</taxon>
        <taxon>Lachnospiraceae</taxon>
        <taxon>Herbinix</taxon>
    </lineage>
</organism>
<evidence type="ECO:0000313" key="10">
    <source>
        <dbReference type="EMBL" id="CUH92258.1"/>
    </source>
</evidence>
<evidence type="ECO:0000256" key="2">
    <source>
        <dbReference type="ARBA" id="ARBA00007069"/>
    </source>
</evidence>
<dbReference type="KEGG" id="hsd:SD1D_0710"/>
<comment type="subcellular location">
    <subcellularLocation>
        <location evidence="1 8">Cell membrane</location>
        <topology evidence="1 8">Multi-pass membrane protein</topology>
    </subcellularLocation>
</comment>
<proteinExistence type="inferred from homology"/>
<keyword evidence="3 8" id="KW-0813">Transport</keyword>
<evidence type="ECO:0000256" key="5">
    <source>
        <dbReference type="ARBA" id="ARBA00022692"/>
    </source>
</evidence>